<evidence type="ECO:0000256" key="2">
    <source>
        <dbReference type="ARBA" id="ARBA00023125"/>
    </source>
</evidence>
<evidence type="ECO:0000256" key="1">
    <source>
        <dbReference type="ARBA" id="ARBA00022747"/>
    </source>
</evidence>
<dbReference type="InterPro" id="IPR051212">
    <property type="entry name" value="Type-I_RE_S_subunit"/>
</dbReference>
<dbReference type="EMBL" id="OCMU01000001">
    <property type="protein sequence ID" value="SOD16305.1"/>
    <property type="molecule type" value="Genomic_DNA"/>
</dbReference>
<name>A0A286A324_9PROT</name>
<dbReference type="InterPro" id="IPR044946">
    <property type="entry name" value="Restrct_endonuc_typeI_TRD_sf"/>
</dbReference>
<dbReference type="GO" id="GO:0003677">
    <property type="term" value="F:DNA binding"/>
    <property type="evidence" value="ECO:0007669"/>
    <property type="project" value="UniProtKB-KW"/>
</dbReference>
<proteinExistence type="predicted"/>
<evidence type="ECO:0000313" key="3">
    <source>
        <dbReference type="EMBL" id="SOD16305.1"/>
    </source>
</evidence>
<dbReference type="SUPFAM" id="SSF116734">
    <property type="entry name" value="DNA methylase specificity domain"/>
    <property type="match status" value="1"/>
</dbReference>
<reference evidence="3 4" key="1">
    <citation type="submission" date="2017-09" db="EMBL/GenBank/DDBJ databases">
        <authorList>
            <person name="Ehlers B."/>
            <person name="Leendertz F.H."/>
        </authorList>
    </citation>
    <scope>NUCLEOTIDE SEQUENCE [LARGE SCALE GENOMIC DNA]</scope>
    <source>
        <strain evidence="3 4">Nm42</strain>
    </source>
</reference>
<gene>
    <name evidence="3" type="ORF">SAMN06297164_0371</name>
</gene>
<dbReference type="PANTHER" id="PTHR43140">
    <property type="entry name" value="TYPE-1 RESTRICTION ENZYME ECOKI SPECIFICITY PROTEIN"/>
    <property type="match status" value="1"/>
</dbReference>
<evidence type="ECO:0008006" key="5">
    <source>
        <dbReference type="Google" id="ProtNLM"/>
    </source>
</evidence>
<dbReference type="GO" id="GO:0009307">
    <property type="term" value="P:DNA restriction-modification system"/>
    <property type="evidence" value="ECO:0007669"/>
    <property type="project" value="UniProtKB-KW"/>
</dbReference>
<protein>
    <recommendedName>
        <fullName evidence="5">Type I restriction enzyme, S subunit</fullName>
    </recommendedName>
</protein>
<evidence type="ECO:0000313" key="4">
    <source>
        <dbReference type="Proteomes" id="UP000219335"/>
    </source>
</evidence>
<sequence length="97" mass="10633">MLANLPVVIVCQSEQNQILLELEARLPETDQLDQTITTALQQAEVLRQSILKKAFSGQLVPQDPNDEPASELLARIKAERLTSQGNGVVRRKGGGRS</sequence>
<keyword evidence="2" id="KW-0238">DNA-binding</keyword>
<dbReference type="Proteomes" id="UP000219335">
    <property type="component" value="Unassembled WGS sequence"/>
</dbReference>
<dbReference type="Gene3D" id="3.90.220.20">
    <property type="entry name" value="DNA methylase specificity domains"/>
    <property type="match status" value="1"/>
</dbReference>
<keyword evidence="1" id="KW-0680">Restriction system</keyword>
<organism evidence="3 4">
    <name type="scientific">Nitrosomonas ureae</name>
    <dbReference type="NCBI Taxonomy" id="44577"/>
    <lineage>
        <taxon>Bacteria</taxon>
        <taxon>Pseudomonadati</taxon>
        <taxon>Pseudomonadota</taxon>
        <taxon>Betaproteobacteria</taxon>
        <taxon>Nitrosomonadales</taxon>
        <taxon>Nitrosomonadaceae</taxon>
        <taxon>Nitrosomonas</taxon>
    </lineage>
</organism>
<dbReference type="AlphaFoldDB" id="A0A286A324"/>
<dbReference type="PANTHER" id="PTHR43140:SF1">
    <property type="entry name" value="TYPE I RESTRICTION ENZYME ECOKI SPECIFICITY SUBUNIT"/>
    <property type="match status" value="1"/>
</dbReference>
<accession>A0A286A324</accession>